<sequence length="101" mass="11308">MQTYSLSFTTAHPRPRETSQIIRTVVTTAQHVANVGAKVNVTEKVRNLKMEAMNLPALVKIGCWDNLQCLLNAQVWLEKPVSENIQSLKDACWDSGEKPTN</sequence>
<dbReference type="EMBL" id="FRFE01000054">
    <property type="protein sequence ID" value="SHO53421.1"/>
    <property type="molecule type" value="Genomic_DNA"/>
</dbReference>
<dbReference type="Proteomes" id="UP000184603">
    <property type="component" value="Unassembled WGS sequence"/>
</dbReference>
<name>A0A1M7YLC3_9BACT</name>
<reference evidence="1 2" key="1">
    <citation type="submission" date="2016-12" db="EMBL/GenBank/DDBJ databases">
        <authorList>
            <person name="Song W.-J."/>
            <person name="Kurnit D.M."/>
        </authorList>
    </citation>
    <scope>NUCLEOTIDE SEQUENCE [LARGE SCALE GENOMIC DNA]</scope>
    <source>
        <strain evidence="1 2">DSM 18488</strain>
    </source>
</reference>
<evidence type="ECO:0000313" key="2">
    <source>
        <dbReference type="Proteomes" id="UP000184603"/>
    </source>
</evidence>
<protein>
    <submittedName>
        <fullName evidence="1">Uncharacterized protein</fullName>
    </submittedName>
</protein>
<dbReference type="AlphaFoldDB" id="A0A1M7YLC3"/>
<gene>
    <name evidence="1" type="ORF">SAMN02745220_05112</name>
</gene>
<proteinExistence type="predicted"/>
<organism evidence="1 2">
    <name type="scientific">Desulfopila aestuarii DSM 18488</name>
    <dbReference type="NCBI Taxonomy" id="1121416"/>
    <lineage>
        <taxon>Bacteria</taxon>
        <taxon>Pseudomonadati</taxon>
        <taxon>Thermodesulfobacteriota</taxon>
        <taxon>Desulfobulbia</taxon>
        <taxon>Desulfobulbales</taxon>
        <taxon>Desulfocapsaceae</taxon>
        <taxon>Desulfopila</taxon>
    </lineage>
</organism>
<accession>A0A1M7YLC3</accession>
<keyword evidence="2" id="KW-1185">Reference proteome</keyword>
<evidence type="ECO:0000313" key="1">
    <source>
        <dbReference type="EMBL" id="SHO53421.1"/>
    </source>
</evidence>